<reference evidence="1" key="1">
    <citation type="submission" date="2020-05" db="EMBL/GenBank/DDBJ databases">
        <authorList>
            <person name="Chiriac C."/>
            <person name="Salcher M."/>
            <person name="Ghai R."/>
            <person name="Kavagutti S V."/>
        </authorList>
    </citation>
    <scope>NUCLEOTIDE SEQUENCE</scope>
</reference>
<accession>A0A6J7RZE9</accession>
<organism evidence="1">
    <name type="scientific">freshwater metagenome</name>
    <dbReference type="NCBI Taxonomy" id="449393"/>
    <lineage>
        <taxon>unclassified sequences</taxon>
        <taxon>metagenomes</taxon>
        <taxon>ecological metagenomes</taxon>
    </lineage>
</organism>
<proteinExistence type="predicted"/>
<dbReference type="AlphaFoldDB" id="A0A6J7RZE9"/>
<name>A0A6J7RZE9_9ZZZZ</name>
<sequence length="259" mass="28522">MIKHKRVSKSGFISQQAKLCSQHSWGAAFTSHFCAQPSCKVGNSSTCEHRVCLRGNESISECARTKNRSALPVIRRGLKVGRHRSRVGFPRVALSALAQTTDAFRPKKLQILSLVCGFKHPFGNPLIECRVILTADLSNLRPKLQVFSVGLGRGKPPVQSAGMSTQWTLCNGQDLMGWDANEVGPWANVVHNSLYRCNHAALGSEGTPDTFEHWRVKGNVPGCVCNCAVDERNVWSVGLQHPDCSKWCVHSRIALICLH</sequence>
<evidence type="ECO:0000313" key="1">
    <source>
        <dbReference type="EMBL" id="CAB5034257.1"/>
    </source>
</evidence>
<protein>
    <submittedName>
        <fullName evidence="1">Unannotated protein</fullName>
    </submittedName>
</protein>
<dbReference type="EMBL" id="CAFBPW010000096">
    <property type="protein sequence ID" value="CAB5034257.1"/>
    <property type="molecule type" value="Genomic_DNA"/>
</dbReference>
<gene>
    <name evidence="1" type="ORF">UFOPK4173_00958</name>
</gene>